<accession>A0ABV8UTT7</accession>
<keyword evidence="3" id="KW-1185">Reference proteome</keyword>
<dbReference type="InterPro" id="IPR029052">
    <property type="entry name" value="Metallo-depent_PP-like"/>
</dbReference>
<dbReference type="PANTHER" id="PTHR31302:SF32">
    <property type="entry name" value="PHOSPHOESTERASE"/>
    <property type="match status" value="1"/>
</dbReference>
<dbReference type="SUPFAM" id="SSF56300">
    <property type="entry name" value="Metallo-dependent phosphatases"/>
    <property type="match status" value="1"/>
</dbReference>
<dbReference type="EMBL" id="JBHSEF010000011">
    <property type="protein sequence ID" value="MFC4354554.1"/>
    <property type="molecule type" value="Genomic_DNA"/>
</dbReference>
<gene>
    <name evidence="2" type="ORF">ACFO0S_05600</name>
</gene>
<dbReference type="Gene3D" id="3.60.21.10">
    <property type="match status" value="1"/>
</dbReference>
<dbReference type="InterPro" id="IPR051158">
    <property type="entry name" value="Metallophosphoesterase_sf"/>
</dbReference>
<dbReference type="PANTHER" id="PTHR31302">
    <property type="entry name" value="TRANSMEMBRANE PROTEIN WITH METALLOPHOSPHOESTERASE DOMAIN-RELATED"/>
    <property type="match status" value="1"/>
</dbReference>
<protein>
    <submittedName>
        <fullName evidence="2">Metallophosphoesterase</fullName>
    </submittedName>
</protein>
<name>A0ABV8UTT7_9BACL</name>
<evidence type="ECO:0000313" key="2">
    <source>
        <dbReference type="EMBL" id="MFC4354554.1"/>
    </source>
</evidence>
<dbReference type="Pfam" id="PF00149">
    <property type="entry name" value="Metallophos"/>
    <property type="match status" value="1"/>
</dbReference>
<reference evidence="3" key="1">
    <citation type="journal article" date="2019" name="Int. J. Syst. Evol. Microbiol.">
        <title>The Global Catalogue of Microorganisms (GCM) 10K type strain sequencing project: providing services to taxonomists for standard genome sequencing and annotation.</title>
        <authorList>
            <consortium name="The Broad Institute Genomics Platform"/>
            <consortium name="The Broad Institute Genome Sequencing Center for Infectious Disease"/>
            <person name="Wu L."/>
            <person name="Ma J."/>
        </authorList>
    </citation>
    <scope>NUCLEOTIDE SEQUENCE [LARGE SCALE GENOMIC DNA]</scope>
    <source>
        <strain evidence="3">CCUG 50353</strain>
    </source>
</reference>
<evidence type="ECO:0000259" key="1">
    <source>
        <dbReference type="Pfam" id="PF00149"/>
    </source>
</evidence>
<dbReference type="InterPro" id="IPR004843">
    <property type="entry name" value="Calcineurin-like_PHP"/>
</dbReference>
<organism evidence="2 3">
    <name type="scientific">Chryseomicrobium palamuruense</name>
    <dbReference type="NCBI Taxonomy" id="682973"/>
    <lineage>
        <taxon>Bacteria</taxon>
        <taxon>Bacillati</taxon>
        <taxon>Bacillota</taxon>
        <taxon>Bacilli</taxon>
        <taxon>Bacillales</taxon>
        <taxon>Caryophanaceae</taxon>
        <taxon>Chryseomicrobium</taxon>
    </lineage>
</organism>
<evidence type="ECO:0000313" key="3">
    <source>
        <dbReference type="Proteomes" id="UP001595733"/>
    </source>
</evidence>
<comment type="caution">
    <text evidence="2">The sequence shown here is derived from an EMBL/GenBank/DDBJ whole genome shotgun (WGS) entry which is preliminary data.</text>
</comment>
<proteinExistence type="predicted"/>
<dbReference type="Proteomes" id="UP001595733">
    <property type="component" value="Unassembled WGS sequence"/>
</dbReference>
<dbReference type="RefSeq" id="WP_378140831.1">
    <property type="nucleotide sequence ID" value="NZ_JBHSEF010000011.1"/>
</dbReference>
<sequence length="247" mass="27776">MINWFVRSSLALSVYAMRMAIEENIKTHHITSFKGKGSLELLVISDIHRRSISDRLLSKLPNHVDAILLIGDITERGVPISRTATNFMKLQQVGPLFYVFGNNDREVGEENLVDLLKRYQVTILQNDSVQIPEKSLQIVGLDDGYNGKVDMQKAVSLLDHTSFTVFMTHSPAFIKKIPEEVSVDLAIAGHYHGGQIRFGKWGIQPLGSFEAKDNRYELISNGFGTTALPFRIGAESEIHLIQIDRKK</sequence>
<feature type="domain" description="Calcineurin-like phosphoesterase" evidence="1">
    <location>
        <begin position="41"/>
        <end position="193"/>
    </location>
</feature>